<comment type="cofactor">
    <cofactor evidence="1">
        <name>Mn(2+)</name>
        <dbReference type="ChEBI" id="CHEBI:29035"/>
    </cofactor>
</comment>
<reference evidence="11" key="1">
    <citation type="submission" date="2020-04" db="EMBL/GenBank/DDBJ databases">
        <title>Deep metagenomics examines the oral microbiome during advanced dental caries in children, revealing novel taxa and co-occurrences with host molecules.</title>
        <authorList>
            <person name="Baker J.L."/>
            <person name="Morton J.T."/>
            <person name="Dinis M."/>
            <person name="Alvarez R."/>
            <person name="Tran N.C."/>
            <person name="Knight R."/>
            <person name="Edlund A."/>
        </authorList>
    </citation>
    <scope>NUCLEOTIDE SEQUENCE</scope>
    <source>
        <strain evidence="11">JCVI_22A_bin.2</strain>
    </source>
</reference>
<organism evidence="11 12">
    <name type="scientific">Lancefieldella parvula</name>
    <dbReference type="NCBI Taxonomy" id="1382"/>
    <lineage>
        <taxon>Bacteria</taxon>
        <taxon>Bacillati</taxon>
        <taxon>Actinomycetota</taxon>
        <taxon>Coriobacteriia</taxon>
        <taxon>Coriobacteriales</taxon>
        <taxon>Atopobiaceae</taxon>
        <taxon>Lancefieldella</taxon>
    </lineage>
</organism>
<evidence type="ECO:0000256" key="3">
    <source>
        <dbReference type="ARBA" id="ARBA00022722"/>
    </source>
</evidence>
<keyword evidence="5" id="KW-0227">DNA damage</keyword>
<dbReference type="GO" id="GO:0016787">
    <property type="term" value="F:hydrolase activity"/>
    <property type="evidence" value="ECO:0007669"/>
    <property type="project" value="UniProtKB-KW"/>
</dbReference>
<keyword evidence="6" id="KW-0378">Hydrolase</keyword>
<feature type="domain" description="Endonuclease/exonuclease/phosphatase" evidence="10">
    <location>
        <begin position="128"/>
        <end position="291"/>
    </location>
</feature>
<evidence type="ECO:0000256" key="1">
    <source>
        <dbReference type="ARBA" id="ARBA00001936"/>
    </source>
</evidence>
<evidence type="ECO:0000313" key="11">
    <source>
        <dbReference type="EMBL" id="MBF4809157.1"/>
    </source>
</evidence>
<evidence type="ECO:0000313" key="12">
    <source>
        <dbReference type="Proteomes" id="UP000772566"/>
    </source>
</evidence>
<dbReference type="Proteomes" id="UP000772566">
    <property type="component" value="Unassembled WGS sequence"/>
</dbReference>
<comment type="cofactor">
    <cofactor evidence="2">
        <name>Mg(2+)</name>
        <dbReference type="ChEBI" id="CHEBI:18420"/>
    </cofactor>
</comment>
<keyword evidence="8" id="KW-0234">DNA repair</keyword>
<dbReference type="AlphaFoldDB" id="A0A930W4L8"/>
<dbReference type="PANTHER" id="PTHR15822:SF4">
    <property type="entry name" value="TYROSYL-DNA PHOSPHODIESTERASE 2"/>
    <property type="match status" value="1"/>
</dbReference>
<dbReference type="GO" id="GO:0046872">
    <property type="term" value="F:metal ion binding"/>
    <property type="evidence" value="ECO:0007669"/>
    <property type="project" value="UniProtKB-KW"/>
</dbReference>
<evidence type="ECO:0000256" key="4">
    <source>
        <dbReference type="ARBA" id="ARBA00022723"/>
    </source>
</evidence>
<evidence type="ECO:0000256" key="8">
    <source>
        <dbReference type="ARBA" id="ARBA00023204"/>
    </source>
</evidence>
<accession>A0A930W4L8</accession>
<dbReference type="InterPro" id="IPR051547">
    <property type="entry name" value="TDP2-like"/>
</dbReference>
<dbReference type="Gene3D" id="3.60.10.10">
    <property type="entry name" value="Endonuclease/exonuclease/phosphatase"/>
    <property type="match status" value="1"/>
</dbReference>
<gene>
    <name evidence="11" type="ORF">HXK23_02880</name>
</gene>
<dbReference type="Pfam" id="PF03372">
    <property type="entry name" value="Exo_endo_phos"/>
    <property type="match status" value="1"/>
</dbReference>
<dbReference type="EMBL" id="JABZGT010000132">
    <property type="protein sequence ID" value="MBF4809157.1"/>
    <property type="molecule type" value="Genomic_DNA"/>
</dbReference>
<proteinExistence type="predicted"/>
<name>A0A930W4L8_9ACTN</name>
<evidence type="ECO:0000259" key="10">
    <source>
        <dbReference type="Pfam" id="PF03372"/>
    </source>
</evidence>
<protein>
    <submittedName>
        <fullName evidence="11">Endonuclease</fullName>
    </submittedName>
</protein>
<dbReference type="SUPFAM" id="SSF56219">
    <property type="entry name" value="DNase I-like"/>
    <property type="match status" value="1"/>
</dbReference>
<keyword evidence="4" id="KW-0479">Metal-binding</keyword>
<evidence type="ECO:0000256" key="5">
    <source>
        <dbReference type="ARBA" id="ARBA00022763"/>
    </source>
</evidence>
<comment type="caution">
    <text evidence="11">The sequence shown here is derived from an EMBL/GenBank/DDBJ whole genome shotgun (WGS) entry which is preliminary data.</text>
</comment>
<keyword evidence="9" id="KW-0472">Membrane</keyword>
<evidence type="ECO:0000256" key="9">
    <source>
        <dbReference type="SAM" id="Phobius"/>
    </source>
</evidence>
<dbReference type="InterPro" id="IPR005135">
    <property type="entry name" value="Endo/exonuclease/phosphatase"/>
</dbReference>
<evidence type="ECO:0000256" key="7">
    <source>
        <dbReference type="ARBA" id="ARBA00022842"/>
    </source>
</evidence>
<keyword evidence="9" id="KW-1133">Transmembrane helix</keyword>
<keyword evidence="7" id="KW-0460">Magnesium</keyword>
<dbReference type="GO" id="GO:0004519">
    <property type="term" value="F:endonuclease activity"/>
    <property type="evidence" value="ECO:0007669"/>
    <property type="project" value="UniProtKB-KW"/>
</dbReference>
<keyword evidence="11" id="KW-0255">Endonuclease</keyword>
<evidence type="ECO:0000256" key="2">
    <source>
        <dbReference type="ARBA" id="ARBA00001946"/>
    </source>
</evidence>
<keyword evidence="3" id="KW-0540">Nuclease</keyword>
<dbReference type="InterPro" id="IPR036691">
    <property type="entry name" value="Endo/exonu/phosph_ase_sf"/>
</dbReference>
<sequence>MKRVLSLGFKLITGLLKRVLAPLFKFVGGLFVLALLVLGGYVLYLQFTYYRIPDNTPVSNQGASPEATTVQVGQTYTASTYNIGFGAYTPDYTFFMDEGIMQDGTRTVGTHGRAVSRNSVLYTTNGALNTVSSLNGGTAPDFILFQEIDTSSDRSWHVNQVSEAESRFGSYASYFAQNFHTAFLAYPLTEFHGTSNSGILTLSNVLASSATRRTYPIDESFPTKFFDLDRCFMITRYPTSDGHELVLINSHMSAYDKGGTSRAQQLALLTKIMSEERAKGNYVIAGGDWNHAILGSLTLYPSVQQVPDWVAELKDSDLPEGFSVVAPDNLTNVPTCRGDDIPYEKDKTYTTTVDGWIVSDNVVATARNIDTQFAYSDHNPVLLSFTLKSKE</sequence>
<evidence type="ECO:0000256" key="6">
    <source>
        <dbReference type="ARBA" id="ARBA00022801"/>
    </source>
</evidence>
<feature type="transmembrane region" description="Helical" evidence="9">
    <location>
        <begin position="20"/>
        <end position="44"/>
    </location>
</feature>
<dbReference type="PANTHER" id="PTHR15822">
    <property type="entry name" value="TRAF AND TNF RECEPTOR-ASSOCIATED PROTEIN"/>
    <property type="match status" value="1"/>
</dbReference>
<keyword evidence="9" id="KW-0812">Transmembrane</keyword>
<dbReference type="GO" id="GO:0006281">
    <property type="term" value="P:DNA repair"/>
    <property type="evidence" value="ECO:0007669"/>
    <property type="project" value="UniProtKB-KW"/>
</dbReference>